<dbReference type="EMBL" id="MT142464">
    <property type="protein sequence ID" value="QJA81590.1"/>
    <property type="molecule type" value="Genomic_DNA"/>
</dbReference>
<evidence type="ECO:0000313" key="3">
    <source>
        <dbReference type="EMBL" id="QJA87992.1"/>
    </source>
</evidence>
<protein>
    <submittedName>
        <fullName evidence="1">Uncharacterized protein</fullName>
    </submittedName>
</protein>
<dbReference type="EMBL" id="MT144072">
    <property type="protein sequence ID" value="QJA48130.1"/>
    <property type="molecule type" value="Genomic_DNA"/>
</dbReference>
<evidence type="ECO:0000313" key="2">
    <source>
        <dbReference type="EMBL" id="QJA81590.1"/>
    </source>
</evidence>
<dbReference type="AlphaFoldDB" id="A0A6H1ZLR0"/>
<evidence type="ECO:0000313" key="1">
    <source>
        <dbReference type="EMBL" id="QJA48130.1"/>
    </source>
</evidence>
<sequence>MRILQGHFLSIGAAHYLCLGAVPFDIKFWGLEGATPDTVEWNRSMIHDILTVEGIMRPTAGGAVVDYAFGEGVAPYEGGDLMTTSNQTNVTYGSGIYIKRDDKDYRHYTNAAAGISGDASTVTINTWTLDTAATPTGHFNGNVAGTYITKGSLIRIQETDVPNRVYEAAITAALSGTGSAANAVTLSRAIPNGKVTFIGGYAGYIPVPIGDVTEPGMKINLTTTPFVSGEMVGFRALMP</sequence>
<organism evidence="1">
    <name type="scientific">viral metagenome</name>
    <dbReference type="NCBI Taxonomy" id="1070528"/>
    <lineage>
        <taxon>unclassified sequences</taxon>
        <taxon>metagenomes</taxon>
        <taxon>organismal metagenomes</taxon>
    </lineage>
</organism>
<accession>A0A6H1ZLR0</accession>
<name>A0A6H1ZLR0_9ZZZZ</name>
<dbReference type="EMBL" id="MT142746">
    <property type="protein sequence ID" value="QJA87992.1"/>
    <property type="molecule type" value="Genomic_DNA"/>
</dbReference>
<gene>
    <name evidence="2" type="ORF">MM415A00505_0019</name>
    <name evidence="3" type="ORF">MM415B02854_0004</name>
    <name evidence="1" type="ORF">TM448A00839_0013</name>
</gene>
<proteinExistence type="predicted"/>
<reference evidence="1" key="1">
    <citation type="submission" date="2020-03" db="EMBL/GenBank/DDBJ databases">
        <title>The deep terrestrial virosphere.</title>
        <authorList>
            <person name="Holmfeldt K."/>
            <person name="Nilsson E."/>
            <person name="Simone D."/>
            <person name="Lopez-Fernandez M."/>
            <person name="Wu X."/>
            <person name="de Brujin I."/>
            <person name="Lundin D."/>
            <person name="Andersson A."/>
            <person name="Bertilsson S."/>
            <person name="Dopson M."/>
        </authorList>
    </citation>
    <scope>NUCLEOTIDE SEQUENCE</scope>
    <source>
        <strain evidence="2">MM415A00505</strain>
        <strain evidence="3">MM415B02854</strain>
        <strain evidence="1">TM448A00839</strain>
    </source>
</reference>